<dbReference type="GO" id="GO:0000049">
    <property type="term" value="F:tRNA binding"/>
    <property type="evidence" value="ECO:0007669"/>
    <property type="project" value="InterPro"/>
</dbReference>
<dbReference type="Pfam" id="PF10288">
    <property type="entry name" value="CTU2"/>
    <property type="match status" value="1"/>
</dbReference>
<dbReference type="Gene3D" id="3.40.50.620">
    <property type="entry name" value="HUPs"/>
    <property type="match status" value="1"/>
</dbReference>
<comment type="pathway">
    <text evidence="3">tRNA modification; 5-methoxycarbonylmethyl-2-thiouridine-tRNA biosynthesis.</text>
</comment>
<dbReference type="FunFam" id="3.40.50.620:FF:000143">
    <property type="entry name" value="Cytoplasmic tRNA 2-thiolation protein 2"/>
    <property type="match status" value="1"/>
</dbReference>
<dbReference type="GO" id="GO:0002143">
    <property type="term" value="P:tRNA wobble position uridine thiolation"/>
    <property type="evidence" value="ECO:0007669"/>
    <property type="project" value="TreeGrafter"/>
</dbReference>
<dbReference type="PANTHER" id="PTHR20882:SF14">
    <property type="entry name" value="CYTOPLASMIC TRNA 2-THIOLATION PROTEIN 2"/>
    <property type="match status" value="1"/>
</dbReference>
<comment type="similarity">
    <text evidence="3">Belongs to the CTU2/NCS2 family.</text>
</comment>
<dbReference type="Proteomes" id="UP000033540">
    <property type="component" value="Unassembled WGS sequence"/>
</dbReference>
<evidence type="ECO:0000313" key="4">
    <source>
        <dbReference type="EMBL" id="KJK68549.1"/>
    </source>
</evidence>
<dbReference type="GO" id="GO:0016779">
    <property type="term" value="F:nucleotidyltransferase activity"/>
    <property type="evidence" value="ECO:0007669"/>
    <property type="project" value="UniProtKB-UniRule"/>
</dbReference>
<comment type="caution">
    <text evidence="4">The sequence shown here is derived from an EMBL/GenBank/DDBJ whole genome shotgun (WGS) entry which is preliminary data.</text>
</comment>
<comment type="function">
    <text evidence="3">Plays a central role in 2-thiolation of mcm(5)S(2)U at tRNA wobble positions of tRNA(Lys), tRNA(Glu) and tRNA(Gln). May act by forming a heterodimer with NCS6 that ligates sulfur from thiocarboxylated URM1 onto the uridine of tRNAs at wobble position. Prior mcm(5) tRNA modification by the elongator complex is required for 2-thiolation. May also be involved in protein urmylation.</text>
</comment>
<protein>
    <recommendedName>
        <fullName evidence="3">Cytoplasmic tRNA 2-thiolation protein 2</fullName>
    </recommendedName>
</protein>
<comment type="subcellular location">
    <subcellularLocation>
        <location evidence="3">Cytoplasm</location>
    </subcellularLocation>
</comment>
<dbReference type="EMBL" id="JZEE01000037">
    <property type="protein sequence ID" value="KJK68549.1"/>
    <property type="molecule type" value="Genomic_DNA"/>
</dbReference>
<evidence type="ECO:0000256" key="1">
    <source>
        <dbReference type="ARBA" id="ARBA00022490"/>
    </source>
</evidence>
<evidence type="ECO:0000256" key="3">
    <source>
        <dbReference type="HAMAP-Rule" id="MF_03054"/>
    </source>
</evidence>
<dbReference type="STRING" id="1403190.A0A0F0IL73"/>
<accession>A0A0F0IL73</accession>
<dbReference type="InterPro" id="IPR019407">
    <property type="entry name" value="CTU2"/>
</dbReference>
<dbReference type="InterPro" id="IPR014729">
    <property type="entry name" value="Rossmann-like_a/b/a_fold"/>
</dbReference>
<dbReference type="UniPathway" id="UPA00988"/>
<name>A0A0F0IL73_ASPPU</name>
<dbReference type="SUPFAM" id="SSF52402">
    <property type="entry name" value="Adenine nucleotide alpha hydrolases-like"/>
    <property type="match status" value="1"/>
</dbReference>
<reference evidence="4 5" key="1">
    <citation type="submission" date="2015-02" db="EMBL/GenBank/DDBJ databases">
        <title>Draft genome sequence of Aspergillus parasiticus SU-1.</title>
        <authorList>
            <person name="Yu J."/>
            <person name="Fedorova N."/>
            <person name="Yin Y."/>
            <person name="Losada L."/>
            <person name="Zafar N."/>
            <person name="Taujale R."/>
            <person name="Ehrlich K.C."/>
            <person name="Bhatnagar D."/>
            <person name="Cleveland T.E."/>
            <person name="Bennett J.W."/>
            <person name="Nierman W.C."/>
        </authorList>
    </citation>
    <scope>NUCLEOTIDE SEQUENCE [LARGE SCALE GENOMIC DNA]</scope>
    <source>
        <strain evidence="5">ATCC 56775 / NRRL 5862 / SRRC 143 / SU-1</strain>
    </source>
</reference>
<dbReference type="GO" id="GO:0032447">
    <property type="term" value="P:protein urmylation"/>
    <property type="evidence" value="ECO:0007669"/>
    <property type="project" value="UniProtKB-UniRule"/>
</dbReference>
<keyword evidence="2 3" id="KW-0819">tRNA processing</keyword>
<keyword evidence="1 3" id="KW-0963">Cytoplasm</keyword>
<organism evidence="4 5">
    <name type="scientific">Aspergillus parasiticus (strain ATCC 56775 / NRRL 5862 / SRRC 143 / SU-1)</name>
    <dbReference type="NCBI Taxonomy" id="1403190"/>
    <lineage>
        <taxon>Eukaryota</taxon>
        <taxon>Fungi</taxon>
        <taxon>Dikarya</taxon>
        <taxon>Ascomycota</taxon>
        <taxon>Pezizomycotina</taxon>
        <taxon>Eurotiomycetes</taxon>
        <taxon>Eurotiomycetidae</taxon>
        <taxon>Eurotiales</taxon>
        <taxon>Aspergillaceae</taxon>
        <taxon>Aspergillus</taxon>
        <taxon>Aspergillus subgen. Circumdati</taxon>
    </lineage>
</organism>
<proteinExistence type="inferred from homology"/>
<sequence length="361" mass="40336">MPGKELSDPCVDCRDVEAILTLRRRRLCKDCYIKFVSYKVFKRMENYRLNRGFAKDKPCKLLFPLSYGLSSSVLLHMLHDQLEVQRSKVHGSPGFDLHVLIIEPSTISPSNPAHDEGFELAQKSFPLCSFTKVPFHSIFALVPDIKEIMSQFAGKGFEDDPSLSDAERLNAFRSCIATSTSKADVDYILMNRLIVAFAKQMDCQAIIWGDSDSRLAAKTLANVAKGRGSSVIWQVSDGMSPFGLEFNFPLRDLFTAELRDYASFFPELTKLIVPDEPLPANTLTKNLSIDELMMRYVLTQGEKYPGVMLNVTRTANKLDVSQMPANLSHCTFCAAPLMNEVGGGHIQFCYACARSRPSTSS</sequence>
<dbReference type="AlphaFoldDB" id="A0A0F0IL73"/>
<evidence type="ECO:0000313" key="5">
    <source>
        <dbReference type="Proteomes" id="UP000033540"/>
    </source>
</evidence>
<dbReference type="HAMAP" id="MF_03054">
    <property type="entry name" value="CTU2"/>
    <property type="match status" value="1"/>
</dbReference>
<gene>
    <name evidence="3" type="primary">NCS2</name>
    <name evidence="3" type="synonym">CTU2</name>
    <name evidence="4" type="ORF">P875_00075988</name>
</gene>
<dbReference type="PANTHER" id="PTHR20882">
    <property type="entry name" value="CYTOPLASMIC TRNA 2-THIOLATION PROTEIN 2"/>
    <property type="match status" value="1"/>
</dbReference>
<dbReference type="GO" id="GO:0005829">
    <property type="term" value="C:cytosol"/>
    <property type="evidence" value="ECO:0007669"/>
    <property type="project" value="TreeGrafter"/>
</dbReference>
<dbReference type="GO" id="GO:0016783">
    <property type="term" value="F:sulfurtransferase activity"/>
    <property type="evidence" value="ECO:0007669"/>
    <property type="project" value="TreeGrafter"/>
</dbReference>
<evidence type="ECO:0000256" key="2">
    <source>
        <dbReference type="ARBA" id="ARBA00022694"/>
    </source>
</evidence>
<dbReference type="OrthoDB" id="25129at2759"/>